<sequence length="61" mass="6896">MVGANTNLDCCTKDMANCTVWGRAFITPGYSKSLQWYKMTTMCFLNPGDIYIKNTYVKSKA</sequence>
<accession>A0A4Z2DLR8</accession>
<keyword evidence="2" id="KW-1185">Reference proteome</keyword>
<protein>
    <submittedName>
        <fullName evidence="1">Uncharacterized protein</fullName>
    </submittedName>
</protein>
<dbReference type="Proteomes" id="UP000311919">
    <property type="component" value="Unassembled WGS sequence"/>
</dbReference>
<reference evidence="1 2" key="1">
    <citation type="submission" date="2019-03" db="EMBL/GenBank/DDBJ databases">
        <title>An improved genome assembly of the fluke Schistosoma japonicum.</title>
        <authorList>
            <person name="Hu W."/>
            <person name="Luo F."/>
            <person name="Yin M."/>
            <person name="Mo X."/>
            <person name="Sun C."/>
            <person name="Wu Q."/>
            <person name="Zhu B."/>
            <person name="Xiang M."/>
            <person name="Wang J."/>
            <person name="Wang Y."/>
            <person name="Zhang T."/>
            <person name="Xu B."/>
            <person name="Zheng H."/>
            <person name="Feng Z."/>
        </authorList>
    </citation>
    <scope>NUCLEOTIDE SEQUENCE [LARGE SCALE GENOMIC DNA]</scope>
    <source>
        <strain evidence="1">HuSjv2</strain>
        <tissue evidence="1">Worms</tissue>
    </source>
</reference>
<evidence type="ECO:0000313" key="1">
    <source>
        <dbReference type="EMBL" id="TNN17443.1"/>
    </source>
</evidence>
<dbReference type="EMBL" id="SKCS01000093">
    <property type="protein sequence ID" value="TNN17443.1"/>
    <property type="molecule type" value="Genomic_DNA"/>
</dbReference>
<name>A0A4Z2DLR8_SCHJA</name>
<dbReference type="AlphaFoldDB" id="A0A4Z2DLR8"/>
<gene>
    <name evidence="1" type="ORF">EWB00_011160</name>
</gene>
<proteinExistence type="predicted"/>
<organism evidence="1 2">
    <name type="scientific">Schistosoma japonicum</name>
    <name type="common">Blood fluke</name>
    <dbReference type="NCBI Taxonomy" id="6182"/>
    <lineage>
        <taxon>Eukaryota</taxon>
        <taxon>Metazoa</taxon>
        <taxon>Spiralia</taxon>
        <taxon>Lophotrochozoa</taxon>
        <taxon>Platyhelminthes</taxon>
        <taxon>Trematoda</taxon>
        <taxon>Digenea</taxon>
        <taxon>Strigeidida</taxon>
        <taxon>Schistosomatoidea</taxon>
        <taxon>Schistosomatidae</taxon>
        <taxon>Schistosoma</taxon>
    </lineage>
</organism>
<comment type="caution">
    <text evidence="1">The sequence shown here is derived from an EMBL/GenBank/DDBJ whole genome shotgun (WGS) entry which is preliminary data.</text>
</comment>
<evidence type="ECO:0000313" key="2">
    <source>
        <dbReference type="Proteomes" id="UP000311919"/>
    </source>
</evidence>